<dbReference type="STRING" id="1798540.A3B74_02550"/>
<dbReference type="Gene3D" id="3.30.1140.32">
    <property type="entry name" value="Ribosomal protein S3, C-terminal domain"/>
    <property type="match status" value="1"/>
</dbReference>
<dbReference type="InterPro" id="IPR004044">
    <property type="entry name" value="KH_dom_type_2"/>
</dbReference>
<evidence type="ECO:0000313" key="11">
    <source>
        <dbReference type="EMBL" id="OGY79629.1"/>
    </source>
</evidence>
<gene>
    <name evidence="8" type="primary">rpsC</name>
    <name evidence="11" type="ORF">A3B74_02550</name>
</gene>
<dbReference type="NCBIfam" id="TIGR01009">
    <property type="entry name" value="rpsC_bact"/>
    <property type="match status" value="1"/>
</dbReference>
<comment type="similarity">
    <text evidence="1 8 9">Belongs to the universal ribosomal protein uS3 family.</text>
</comment>
<dbReference type="InterPro" id="IPR009019">
    <property type="entry name" value="KH_sf_prok-type"/>
</dbReference>
<dbReference type="Pfam" id="PF00189">
    <property type="entry name" value="Ribosomal_S3_C"/>
    <property type="match status" value="1"/>
</dbReference>
<dbReference type="SUPFAM" id="SSF54821">
    <property type="entry name" value="Ribosomal protein S3 C-terminal domain"/>
    <property type="match status" value="1"/>
</dbReference>
<dbReference type="PROSITE" id="PS50823">
    <property type="entry name" value="KH_TYPE_2"/>
    <property type="match status" value="1"/>
</dbReference>
<comment type="subunit">
    <text evidence="8">Part of the 30S ribosomal subunit. Forms a tight complex with proteins S10 and S14.</text>
</comment>
<dbReference type="InterPro" id="IPR004087">
    <property type="entry name" value="KH_dom"/>
</dbReference>
<keyword evidence="4 8" id="KW-0689">Ribosomal protein</keyword>
<dbReference type="HAMAP" id="MF_01309_B">
    <property type="entry name" value="Ribosomal_uS3_B"/>
    <property type="match status" value="1"/>
</dbReference>
<organism evidence="11 12">
    <name type="scientific">Candidatus Kerfeldbacteria bacterium RIFCSPHIGHO2_02_FULL_42_14</name>
    <dbReference type="NCBI Taxonomy" id="1798540"/>
    <lineage>
        <taxon>Bacteria</taxon>
        <taxon>Candidatus Kerfeldiibacteriota</taxon>
    </lineage>
</organism>
<dbReference type="GO" id="GO:0006412">
    <property type="term" value="P:translation"/>
    <property type="evidence" value="ECO:0007669"/>
    <property type="project" value="UniProtKB-UniRule"/>
</dbReference>
<evidence type="ECO:0000256" key="8">
    <source>
        <dbReference type="HAMAP-Rule" id="MF_01309"/>
    </source>
</evidence>
<feature type="domain" description="KH type-2" evidence="10">
    <location>
        <begin position="38"/>
        <end position="110"/>
    </location>
</feature>
<protein>
    <recommendedName>
        <fullName evidence="7 8">Small ribosomal subunit protein uS3</fullName>
    </recommendedName>
</protein>
<dbReference type="InterPro" id="IPR001351">
    <property type="entry name" value="Ribosomal_uS3_C"/>
</dbReference>
<evidence type="ECO:0000256" key="6">
    <source>
        <dbReference type="ARBA" id="ARBA00024998"/>
    </source>
</evidence>
<dbReference type="AlphaFoldDB" id="A0A1G2ASW7"/>
<dbReference type="GO" id="GO:0003735">
    <property type="term" value="F:structural constituent of ribosome"/>
    <property type="evidence" value="ECO:0007669"/>
    <property type="project" value="InterPro"/>
</dbReference>
<sequence>MGQKVHPTAFRLGVLYTPKSKWFAKHNFSILLKEDVCIRKFLKRKLREAGVGSIEIERSAHTINIIIHSSRPGVIIGRGGAEVELLKKEVHDTFLGNQKITVNITIQEIQKPDIDAQLICRALVEQVEKRMSVRQIMKRAIQQVKKAGGKGVRVTLSGRLNGAEIARRETLSFGKLPLQTIRADIDYARDAAYTTYGTVGVKVWIYKGEVFV</sequence>
<evidence type="ECO:0000256" key="4">
    <source>
        <dbReference type="ARBA" id="ARBA00022980"/>
    </source>
</evidence>
<dbReference type="InterPro" id="IPR036419">
    <property type="entry name" value="Ribosomal_S3_C_sf"/>
</dbReference>
<dbReference type="InterPro" id="IPR015946">
    <property type="entry name" value="KH_dom-like_a/b"/>
</dbReference>
<dbReference type="InterPro" id="IPR057258">
    <property type="entry name" value="Ribosomal_uS3"/>
</dbReference>
<reference evidence="11 12" key="1">
    <citation type="journal article" date="2016" name="Nat. Commun.">
        <title>Thousands of microbial genomes shed light on interconnected biogeochemical processes in an aquifer system.</title>
        <authorList>
            <person name="Anantharaman K."/>
            <person name="Brown C.T."/>
            <person name="Hug L.A."/>
            <person name="Sharon I."/>
            <person name="Castelle C.J."/>
            <person name="Probst A.J."/>
            <person name="Thomas B.C."/>
            <person name="Singh A."/>
            <person name="Wilkins M.J."/>
            <person name="Karaoz U."/>
            <person name="Brodie E.L."/>
            <person name="Williams K.H."/>
            <person name="Hubbard S.S."/>
            <person name="Banfield J.F."/>
        </authorList>
    </citation>
    <scope>NUCLEOTIDE SEQUENCE [LARGE SCALE GENOMIC DNA]</scope>
</reference>
<evidence type="ECO:0000256" key="7">
    <source>
        <dbReference type="ARBA" id="ARBA00035257"/>
    </source>
</evidence>
<dbReference type="InterPro" id="IPR005704">
    <property type="entry name" value="Ribosomal_uS3_bac-typ"/>
</dbReference>
<dbReference type="SMART" id="SM00322">
    <property type="entry name" value="KH"/>
    <property type="match status" value="1"/>
</dbReference>
<dbReference type="CDD" id="cd02412">
    <property type="entry name" value="KH-II_30S_S3"/>
    <property type="match status" value="1"/>
</dbReference>
<dbReference type="Pfam" id="PF07650">
    <property type="entry name" value="KH_2"/>
    <property type="match status" value="1"/>
</dbReference>
<dbReference type="Gene3D" id="3.30.300.20">
    <property type="match status" value="1"/>
</dbReference>
<comment type="function">
    <text evidence="6 8">Binds the lower part of the 30S subunit head. Binds mRNA in the 70S ribosome, positioning it for translation.</text>
</comment>
<dbReference type="InterPro" id="IPR018280">
    <property type="entry name" value="Ribosomal_uS3_CS"/>
</dbReference>
<dbReference type="GO" id="GO:0022627">
    <property type="term" value="C:cytosolic small ribosomal subunit"/>
    <property type="evidence" value="ECO:0007669"/>
    <property type="project" value="TreeGrafter"/>
</dbReference>
<dbReference type="GO" id="GO:0003729">
    <property type="term" value="F:mRNA binding"/>
    <property type="evidence" value="ECO:0007669"/>
    <property type="project" value="UniProtKB-UniRule"/>
</dbReference>
<name>A0A1G2ASW7_9BACT</name>
<proteinExistence type="inferred from homology"/>
<dbReference type="PANTHER" id="PTHR11760:SF19">
    <property type="entry name" value="SMALL RIBOSOMAL SUBUNIT PROTEIN US3C"/>
    <property type="match status" value="1"/>
</dbReference>
<keyword evidence="2 8" id="KW-0699">rRNA-binding</keyword>
<dbReference type="PANTHER" id="PTHR11760">
    <property type="entry name" value="30S/40S RIBOSOMAL PROTEIN S3"/>
    <property type="match status" value="1"/>
</dbReference>
<evidence type="ECO:0000256" key="9">
    <source>
        <dbReference type="RuleBase" id="RU003624"/>
    </source>
</evidence>
<evidence type="ECO:0000256" key="2">
    <source>
        <dbReference type="ARBA" id="ARBA00022730"/>
    </source>
</evidence>
<keyword evidence="3 8" id="KW-0694">RNA-binding</keyword>
<evidence type="ECO:0000256" key="1">
    <source>
        <dbReference type="ARBA" id="ARBA00010761"/>
    </source>
</evidence>
<evidence type="ECO:0000256" key="3">
    <source>
        <dbReference type="ARBA" id="ARBA00022884"/>
    </source>
</evidence>
<comment type="caution">
    <text evidence="11">The sequence shown here is derived from an EMBL/GenBank/DDBJ whole genome shotgun (WGS) entry which is preliminary data.</text>
</comment>
<dbReference type="PROSITE" id="PS00548">
    <property type="entry name" value="RIBOSOMAL_S3"/>
    <property type="match status" value="1"/>
</dbReference>
<dbReference type="FunFam" id="3.30.300.20:FF:000001">
    <property type="entry name" value="30S ribosomal protein S3"/>
    <property type="match status" value="1"/>
</dbReference>
<evidence type="ECO:0000313" key="12">
    <source>
        <dbReference type="Proteomes" id="UP000177165"/>
    </source>
</evidence>
<dbReference type="SUPFAM" id="SSF54814">
    <property type="entry name" value="Prokaryotic type KH domain (KH-domain type II)"/>
    <property type="match status" value="1"/>
</dbReference>
<dbReference type="EMBL" id="MHKB01000008">
    <property type="protein sequence ID" value="OGY79629.1"/>
    <property type="molecule type" value="Genomic_DNA"/>
</dbReference>
<dbReference type="GO" id="GO:0019843">
    <property type="term" value="F:rRNA binding"/>
    <property type="evidence" value="ECO:0007669"/>
    <property type="project" value="UniProtKB-UniRule"/>
</dbReference>
<accession>A0A1G2ASW7</accession>
<keyword evidence="5 8" id="KW-0687">Ribonucleoprotein</keyword>
<dbReference type="Proteomes" id="UP000177165">
    <property type="component" value="Unassembled WGS sequence"/>
</dbReference>
<evidence type="ECO:0000256" key="5">
    <source>
        <dbReference type="ARBA" id="ARBA00023274"/>
    </source>
</evidence>
<evidence type="ECO:0000259" key="10">
    <source>
        <dbReference type="PROSITE" id="PS50823"/>
    </source>
</evidence>
<dbReference type="PROSITE" id="PS50084">
    <property type="entry name" value="KH_TYPE_1"/>
    <property type="match status" value="1"/>
</dbReference>